<dbReference type="GO" id="GO:0050660">
    <property type="term" value="F:flavin adenine dinucleotide binding"/>
    <property type="evidence" value="ECO:0007669"/>
    <property type="project" value="TreeGrafter"/>
</dbReference>
<name>A0A2M7BQU1_9BACT</name>
<comment type="caution">
    <text evidence="2">The sequence shown here is derived from an EMBL/GenBank/DDBJ whole genome shotgun (WGS) entry which is preliminary data.</text>
</comment>
<feature type="domain" description="Amine oxidase" evidence="1">
    <location>
        <begin position="10"/>
        <end position="441"/>
    </location>
</feature>
<gene>
    <name evidence="2" type="ORF">COS53_00275</name>
</gene>
<dbReference type="Proteomes" id="UP000229191">
    <property type="component" value="Unassembled WGS sequence"/>
</dbReference>
<organism evidence="2 3">
    <name type="scientific">Candidatus Shapirobacteria bacterium CG03_land_8_20_14_0_80_35_14</name>
    <dbReference type="NCBI Taxonomy" id="1974878"/>
    <lineage>
        <taxon>Bacteria</taxon>
        <taxon>Candidatus Shapironibacteriota</taxon>
    </lineage>
</organism>
<dbReference type="Gene3D" id="3.50.50.60">
    <property type="entry name" value="FAD/NAD(P)-binding domain"/>
    <property type="match status" value="1"/>
</dbReference>
<evidence type="ECO:0000313" key="3">
    <source>
        <dbReference type="Proteomes" id="UP000229191"/>
    </source>
</evidence>
<sequence>MKVIILGAGVSGLSAGFKLANNNKNVLIIEKDNQVGGLSKTIKFNSCLFDLGGHRFLTEKENIENFVKDLIGDDLLTIERKSKIYFRGNLIDYPIKPISAAFALGFLESLKSLIDYFISRKSIRKVINLEDWLIKSYGGVLFKNYFQEYTEKVWGISAREMSTDWSEARIGDSSLWKTIRDSFKKDNKLKTLSSNFYYPKKGIGMITDQLKKCIDKKGQVLMSTEIISIQTEKDKIKSVTVKLSNNKIEVLSGDYFVSTVPLSTLINKIDNVPGVLKNEASKLSHRSLIILFLEINKLTITSDSWIYFHSKKIPFARIHEPKNWSTEMVNSSNKTSLVLEIFCSFNDYTWQESESVLFDKCIESLENLGFLKKQEIINHKFIKISYAYPVYFLGYKEILQNINQYLSRYNNFQAIGRMGSFNYNFIDSALEQGFKAADKILKSKSISHETK</sequence>
<accession>A0A2M7BQU1</accession>
<reference evidence="3" key="1">
    <citation type="submission" date="2017-09" db="EMBL/GenBank/DDBJ databases">
        <title>Depth-based differentiation of microbial function through sediment-hosted aquifers and enrichment of novel symbionts in the deep terrestrial subsurface.</title>
        <authorList>
            <person name="Probst A.J."/>
            <person name="Ladd B."/>
            <person name="Jarett J.K."/>
            <person name="Geller-Mcgrath D.E."/>
            <person name="Sieber C.M.K."/>
            <person name="Emerson J.B."/>
            <person name="Anantharaman K."/>
            <person name="Thomas B.C."/>
            <person name="Malmstrom R."/>
            <person name="Stieglmeier M."/>
            <person name="Klingl A."/>
            <person name="Woyke T."/>
            <person name="Ryan C.M."/>
            <person name="Banfield J.F."/>
        </authorList>
    </citation>
    <scope>NUCLEOTIDE SEQUENCE [LARGE SCALE GENOMIC DNA]</scope>
</reference>
<dbReference type="InterPro" id="IPR036188">
    <property type="entry name" value="FAD/NAD-bd_sf"/>
</dbReference>
<dbReference type="AlphaFoldDB" id="A0A2M7BQU1"/>
<dbReference type="Pfam" id="PF01593">
    <property type="entry name" value="Amino_oxidase"/>
    <property type="match status" value="1"/>
</dbReference>
<proteinExistence type="predicted"/>
<dbReference type="GO" id="GO:0016491">
    <property type="term" value="F:oxidoreductase activity"/>
    <property type="evidence" value="ECO:0007669"/>
    <property type="project" value="InterPro"/>
</dbReference>
<dbReference type="GO" id="GO:0005829">
    <property type="term" value="C:cytosol"/>
    <property type="evidence" value="ECO:0007669"/>
    <property type="project" value="TreeGrafter"/>
</dbReference>
<evidence type="ECO:0000313" key="2">
    <source>
        <dbReference type="EMBL" id="PIV07842.1"/>
    </source>
</evidence>
<protein>
    <recommendedName>
        <fullName evidence="1">Amine oxidase domain-containing protein</fullName>
    </recommendedName>
</protein>
<dbReference type="EMBL" id="PEVB01000010">
    <property type="protein sequence ID" value="PIV07842.1"/>
    <property type="molecule type" value="Genomic_DNA"/>
</dbReference>
<dbReference type="PANTHER" id="PTHR21197">
    <property type="entry name" value="UDP-GALACTOPYRANOSE MUTASE"/>
    <property type="match status" value="1"/>
</dbReference>
<dbReference type="InterPro" id="IPR002937">
    <property type="entry name" value="Amino_oxidase"/>
</dbReference>
<dbReference type="PANTHER" id="PTHR21197:SF0">
    <property type="entry name" value="UDP-GALACTOPYRANOSE MUTASE"/>
    <property type="match status" value="1"/>
</dbReference>
<dbReference type="GO" id="GO:0008767">
    <property type="term" value="F:UDP-galactopyranose mutase activity"/>
    <property type="evidence" value="ECO:0007669"/>
    <property type="project" value="TreeGrafter"/>
</dbReference>
<dbReference type="SUPFAM" id="SSF51905">
    <property type="entry name" value="FAD/NAD(P)-binding domain"/>
    <property type="match status" value="1"/>
</dbReference>
<evidence type="ECO:0000259" key="1">
    <source>
        <dbReference type="Pfam" id="PF01593"/>
    </source>
</evidence>